<evidence type="ECO:0000256" key="6">
    <source>
        <dbReference type="PROSITE-ProRule" id="PRU00169"/>
    </source>
</evidence>
<sequence>MSTVLVNSKLDDPVATSMSSYLSLADINIIQCDNQSRLVTALHQEQVDLIILCLADDIVKGFSLLKTLREKTQIPIIILASRGDESDRIMAFELGCDDYLTAPFSYKVISLRVLACIKRTGMGEPTASRATFVNGKGTLTIDRQAHKVILDDQDIPLTVSEWKIFSLLVDNTNSVLSRIQIMESCFGYLSESYDRVVDTHIKNIRSKLGADGKAWIETVRGYGYCFSAKPVKD</sequence>
<dbReference type="SMART" id="SM00448">
    <property type="entry name" value="REC"/>
    <property type="match status" value="1"/>
</dbReference>
<keyword evidence="2" id="KW-0902">Two-component regulatory system</keyword>
<dbReference type="PROSITE" id="PS50110">
    <property type="entry name" value="RESPONSE_REGULATORY"/>
    <property type="match status" value="1"/>
</dbReference>
<dbReference type="Proteomes" id="UP000823633">
    <property type="component" value="Unassembled WGS sequence"/>
</dbReference>
<dbReference type="AlphaFoldDB" id="A0A9D9E9F0"/>
<reference evidence="10" key="1">
    <citation type="submission" date="2020-10" db="EMBL/GenBank/DDBJ databases">
        <authorList>
            <person name="Gilroy R."/>
        </authorList>
    </citation>
    <scope>NUCLEOTIDE SEQUENCE</scope>
    <source>
        <strain evidence="10">11167</strain>
    </source>
</reference>
<dbReference type="InterPro" id="IPR001789">
    <property type="entry name" value="Sig_transdc_resp-reg_receiver"/>
</dbReference>
<dbReference type="GO" id="GO:0000976">
    <property type="term" value="F:transcription cis-regulatory region binding"/>
    <property type="evidence" value="ECO:0007669"/>
    <property type="project" value="TreeGrafter"/>
</dbReference>
<dbReference type="GO" id="GO:0006355">
    <property type="term" value="P:regulation of DNA-templated transcription"/>
    <property type="evidence" value="ECO:0007669"/>
    <property type="project" value="InterPro"/>
</dbReference>
<dbReference type="Gene3D" id="1.10.10.10">
    <property type="entry name" value="Winged helix-like DNA-binding domain superfamily/Winged helix DNA-binding domain"/>
    <property type="match status" value="1"/>
</dbReference>
<proteinExistence type="predicted"/>
<dbReference type="InterPro" id="IPR036388">
    <property type="entry name" value="WH-like_DNA-bd_sf"/>
</dbReference>
<evidence type="ECO:0000256" key="5">
    <source>
        <dbReference type="ARBA" id="ARBA00023163"/>
    </source>
</evidence>
<dbReference type="Pfam" id="PF00486">
    <property type="entry name" value="Trans_reg_C"/>
    <property type="match status" value="1"/>
</dbReference>
<feature type="domain" description="Response regulatory" evidence="8">
    <location>
        <begin position="4"/>
        <end position="117"/>
    </location>
</feature>
<dbReference type="SUPFAM" id="SSF46894">
    <property type="entry name" value="C-terminal effector domain of the bipartite response regulators"/>
    <property type="match status" value="1"/>
</dbReference>
<evidence type="ECO:0000256" key="4">
    <source>
        <dbReference type="ARBA" id="ARBA00023125"/>
    </source>
</evidence>
<dbReference type="PROSITE" id="PS51755">
    <property type="entry name" value="OMPR_PHOB"/>
    <property type="match status" value="1"/>
</dbReference>
<evidence type="ECO:0000259" key="8">
    <source>
        <dbReference type="PROSITE" id="PS50110"/>
    </source>
</evidence>
<gene>
    <name evidence="10" type="ORF">IAC42_00835</name>
</gene>
<keyword evidence="4 7" id="KW-0238">DNA-binding</keyword>
<feature type="DNA-binding region" description="OmpR/PhoB-type" evidence="7">
    <location>
        <begin position="129"/>
        <end position="228"/>
    </location>
</feature>
<accession>A0A9D9E9F0</accession>
<evidence type="ECO:0000313" key="10">
    <source>
        <dbReference type="EMBL" id="MBO8442295.1"/>
    </source>
</evidence>
<comment type="caution">
    <text evidence="10">The sequence shown here is derived from an EMBL/GenBank/DDBJ whole genome shotgun (WGS) entry which is preliminary data.</text>
</comment>
<dbReference type="CDD" id="cd00383">
    <property type="entry name" value="trans_reg_C"/>
    <property type="match status" value="1"/>
</dbReference>
<keyword evidence="1" id="KW-0597">Phosphoprotein</keyword>
<evidence type="ECO:0000256" key="7">
    <source>
        <dbReference type="PROSITE-ProRule" id="PRU01091"/>
    </source>
</evidence>
<evidence type="ECO:0000259" key="9">
    <source>
        <dbReference type="PROSITE" id="PS51755"/>
    </source>
</evidence>
<organism evidence="10 11">
    <name type="scientific">Candidatus Aphodenecus pullistercoris</name>
    <dbReference type="NCBI Taxonomy" id="2840669"/>
    <lineage>
        <taxon>Bacteria</taxon>
        <taxon>Pseudomonadati</taxon>
        <taxon>Spirochaetota</taxon>
        <taxon>Spirochaetia</taxon>
        <taxon>Spirochaetales</taxon>
        <taxon>Candidatus Aphodenecus</taxon>
    </lineage>
</organism>
<dbReference type="SUPFAM" id="SSF52172">
    <property type="entry name" value="CheY-like"/>
    <property type="match status" value="1"/>
</dbReference>
<evidence type="ECO:0000256" key="2">
    <source>
        <dbReference type="ARBA" id="ARBA00023012"/>
    </source>
</evidence>
<feature type="domain" description="OmpR/PhoB-type" evidence="9">
    <location>
        <begin position="129"/>
        <end position="228"/>
    </location>
</feature>
<reference evidence="10" key="2">
    <citation type="journal article" date="2021" name="PeerJ">
        <title>Extensive microbial diversity within the chicken gut microbiome revealed by metagenomics and culture.</title>
        <authorList>
            <person name="Gilroy R."/>
            <person name="Ravi A."/>
            <person name="Getino M."/>
            <person name="Pursley I."/>
            <person name="Horton D.L."/>
            <person name="Alikhan N.F."/>
            <person name="Baker D."/>
            <person name="Gharbi K."/>
            <person name="Hall N."/>
            <person name="Watson M."/>
            <person name="Adriaenssens E.M."/>
            <person name="Foster-Nyarko E."/>
            <person name="Jarju S."/>
            <person name="Secka A."/>
            <person name="Antonio M."/>
            <person name="Oren A."/>
            <person name="Chaudhuri R.R."/>
            <person name="La Ragione R."/>
            <person name="Hildebrand F."/>
            <person name="Pallen M.J."/>
        </authorList>
    </citation>
    <scope>NUCLEOTIDE SEQUENCE</scope>
    <source>
        <strain evidence="10">11167</strain>
    </source>
</reference>
<comment type="caution">
    <text evidence="6">Lacks conserved residue(s) required for the propagation of feature annotation.</text>
</comment>
<dbReference type="PANTHER" id="PTHR48111:SF21">
    <property type="entry name" value="DNA-BINDING DUAL MASTER TRANSCRIPTIONAL REGULATOR RPAA"/>
    <property type="match status" value="1"/>
</dbReference>
<dbReference type="InterPro" id="IPR039420">
    <property type="entry name" value="WalR-like"/>
</dbReference>
<name>A0A9D9E9F0_9SPIR</name>
<dbReference type="Gene3D" id="6.10.250.690">
    <property type="match status" value="1"/>
</dbReference>
<dbReference type="PANTHER" id="PTHR48111">
    <property type="entry name" value="REGULATOR OF RPOS"/>
    <property type="match status" value="1"/>
</dbReference>
<evidence type="ECO:0000256" key="1">
    <source>
        <dbReference type="ARBA" id="ARBA00022553"/>
    </source>
</evidence>
<dbReference type="InterPro" id="IPR011006">
    <property type="entry name" value="CheY-like_superfamily"/>
</dbReference>
<evidence type="ECO:0000256" key="3">
    <source>
        <dbReference type="ARBA" id="ARBA00023015"/>
    </source>
</evidence>
<dbReference type="Gene3D" id="3.40.50.2300">
    <property type="match status" value="1"/>
</dbReference>
<dbReference type="InterPro" id="IPR016032">
    <property type="entry name" value="Sig_transdc_resp-reg_C-effctor"/>
</dbReference>
<dbReference type="SMART" id="SM00862">
    <property type="entry name" value="Trans_reg_C"/>
    <property type="match status" value="1"/>
</dbReference>
<keyword evidence="3" id="KW-0805">Transcription regulation</keyword>
<dbReference type="EMBL" id="JADIMU010000006">
    <property type="protein sequence ID" value="MBO8442295.1"/>
    <property type="molecule type" value="Genomic_DNA"/>
</dbReference>
<protein>
    <submittedName>
        <fullName evidence="10">Response regulator transcription factor</fullName>
    </submittedName>
</protein>
<dbReference type="GO" id="GO:0000156">
    <property type="term" value="F:phosphorelay response regulator activity"/>
    <property type="evidence" value="ECO:0007669"/>
    <property type="project" value="TreeGrafter"/>
</dbReference>
<dbReference type="GO" id="GO:0005829">
    <property type="term" value="C:cytosol"/>
    <property type="evidence" value="ECO:0007669"/>
    <property type="project" value="TreeGrafter"/>
</dbReference>
<dbReference type="Pfam" id="PF00072">
    <property type="entry name" value="Response_reg"/>
    <property type="match status" value="1"/>
</dbReference>
<evidence type="ECO:0000313" key="11">
    <source>
        <dbReference type="Proteomes" id="UP000823633"/>
    </source>
</evidence>
<dbReference type="InterPro" id="IPR001867">
    <property type="entry name" value="OmpR/PhoB-type_DNA-bd"/>
</dbReference>
<keyword evidence="5" id="KW-0804">Transcription</keyword>
<dbReference type="GO" id="GO:0032993">
    <property type="term" value="C:protein-DNA complex"/>
    <property type="evidence" value="ECO:0007669"/>
    <property type="project" value="TreeGrafter"/>
</dbReference>